<feature type="domain" description="DDE-1" evidence="1">
    <location>
        <begin position="77"/>
        <end position="183"/>
    </location>
</feature>
<protein>
    <recommendedName>
        <fullName evidence="1">DDE-1 domain-containing protein</fullName>
    </recommendedName>
</protein>
<dbReference type="Proteomes" id="UP001162156">
    <property type="component" value="Unassembled WGS sequence"/>
</dbReference>
<dbReference type="InterPro" id="IPR004875">
    <property type="entry name" value="DDE_SF_endonuclease_dom"/>
</dbReference>
<accession>A0AAV8XZM7</accession>
<proteinExistence type="predicted"/>
<name>A0AAV8XZM7_9CUCU</name>
<sequence length="197" mass="21933">MKQPQKLFGVSHVSSQNEALNKFVVTSGEEGILVTTGALISASGNTIPHFLIFPWVHFKDHILVEAPLDTLGLAQPIGWMTAFLFVEVMKHFIQHTSSSLDNPSLLIFDNHDSHLSLEVINLAKTYRVEIITLPPHSSNKLQPLDVRVFGPFQTYDRAAHDSWMIRNPGKTFSIYNVAECIEIAHAKAMTGKHSGSF</sequence>
<organism evidence="2 3">
    <name type="scientific">Rhamnusium bicolor</name>
    <dbReference type="NCBI Taxonomy" id="1586634"/>
    <lineage>
        <taxon>Eukaryota</taxon>
        <taxon>Metazoa</taxon>
        <taxon>Ecdysozoa</taxon>
        <taxon>Arthropoda</taxon>
        <taxon>Hexapoda</taxon>
        <taxon>Insecta</taxon>
        <taxon>Pterygota</taxon>
        <taxon>Neoptera</taxon>
        <taxon>Endopterygota</taxon>
        <taxon>Coleoptera</taxon>
        <taxon>Polyphaga</taxon>
        <taxon>Cucujiformia</taxon>
        <taxon>Chrysomeloidea</taxon>
        <taxon>Cerambycidae</taxon>
        <taxon>Lepturinae</taxon>
        <taxon>Rhagiini</taxon>
        <taxon>Rhamnusium</taxon>
    </lineage>
</organism>
<comment type="caution">
    <text evidence="2">The sequence shown here is derived from an EMBL/GenBank/DDBJ whole genome shotgun (WGS) entry which is preliminary data.</text>
</comment>
<dbReference type="EMBL" id="JANEYF010002641">
    <property type="protein sequence ID" value="KAJ8943942.1"/>
    <property type="molecule type" value="Genomic_DNA"/>
</dbReference>
<reference evidence="2" key="1">
    <citation type="journal article" date="2023" name="Insect Mol. Biol.">
        <title>Genome sequencing provides insights into the evolution of gene families encoding plant cell wall-degrading enzymes in longhorned beetles.</title>
        <authorList>
            <person name="Shin N.R."/>
            <person name="Okamura Y."/>
            <person name="Kirsch R."/>
            <person name="Pauchet Y."/>
        </authorList>
    </citation>
    <scope>NUCLEOTIDE SEQUENCE</scope>
    <source>
        <strain evidence="2">RBIC_L_NR</strain>
    </source>
</reference>
<evidence type="ECO:0000313" key="2">
    <source>
        <dbReference type="EMBL" id="KAJ8943942.1"/>
    </source>
</evidence>
<evidence type="ECO:0000259" key="1">
    <source>
        <dbReference type="Pfam" id="PF03184"/>
    </source>
</evidence>
<evidence type="ECO:0000313" key="3">
    <source>
        <dbReference type="Proteomes" id="UP001162156"/>
    </source>
</evidence>
<dbReference type="AlphaFoldDB" id="A0AAV8XZM7"/>
<keyword evidence="3" id="KW-1185">Reference proteome</keyword>
<dbReference type="GO" id="GO:0003676">
    <property type="term" value="F:nucleic acid binding"/>
    <property type="evidence" value="ECO:0007669"/>
    <property type="project" value="InterPro"/>
</dbReference>
<dbReference type="Pfam" id="PF03184">
    <property type="entry name" value="DDE_1"/>
    <property type="match status" value="1"/>
</dbReference>
<gene>
    <name evidence="2" type="ORF">NQ314_009606</name>
</gene>